<dbReference type="Pfam" id="PF02996">
    <property type="entry name" value="Prefoldin"/>
    <property type="match status" value="1"/>
</dbReference>
<dbReference type="CDD" id="cd23158">
    <property type="entry name" value="Prefoldin_UXT"/>
    <property type="match status" value="1"/>
</dbReference>
<comment type="caution">
    <text evidence="2">The sequence shown here is derived from an EMBL/GenBank/DDBJ whole genome shotgun (WGS) entry which is preliminary data.</text>
</comment>
<comment type="similarity">
    <text evidence="1">Belongs to the UXT family.</text>
</comment>
<dbReference type="SUPFAM" id="SSF46579">
    <property type="entry name" value="Prefoldin"/>
    <property type="match status" value="1"/>
</dbReference>
<dbReference type="EMBL" id="JAKROA010000001">
    <property type="protein sequence ID" value="KAL5112981.1"/>
    <property type="molecule type" value="Genomic_DNA"/>
</dbReference>
<dbReference type="PRINTS" id="PR01502">
    <property type="entry name" value="UXTPROTEIN"/>
</dbReference>
<dbReference type="PANTHER" id="PTHR13345">
    <property type="entry name" value="MEDIATOR OF RNA POLYMERASE II TRANSCRIPTION SUBUNIT 10"/>
    <property type="match status" value="1"/>
</dbReference>
<accession>A0ABR4QT91</accession>
<gene>
    <name evidence="2" type="ORF">TcWFU_009690</name>
</gene>
<dbReference type="Gene3D" id="1.10.287.370">
    <property type="match status" value="1"/>
</dbReference>
<evidence type="ECO:0000313" key="2">
    <source>
        <dbReference type="EMBL" id="KAL5112981.1"/>
    </source>
</evidence>
<dbReference type="InterPro" id="IPR009053">
    <property type="entry name" value="Prefoldin"/>
</dbReference>
<dbReference type="InterPro" id="IPR003994">
    <property type="entry name" value="UXT"/>
</dbReference>
<proteinExistence type="inferred from homology"/>
<organism evidence="2 3">
    <name type="scientific">Taenia crassiceps</name>
    <dbReference type="NCBI Taxonomy" id="6207"/>
    <lineage>
        <taxon>Eukaryota</taxon>
        <taxon>Metazoa</taxon>
        <taxon>Spiralia</taxon>
        <taxon>Lophotrochozoa</taxon>
        <taxon>Platyhelminthes</taxon>
        <taxon>Cestoda</taxon>
        <taxon>Eucestoda</taxon>
        <taxon>Cyclophyllidea</taxon>
        <taxon>Taeniidae</taxon>
        <taxon>Taenia</taxon>
    </lineage>
</organism>
<dbReference type="Proteomes" id="UP001651158">
    <property type="component" value="Unassembled WGS sequence"/>
</dbReference>
<protein>
    <submittedName>
        <fullName evidence="2">Protein UXT</fullName>
    </submittedName>
</protein>
<evidence type="ECO:0000313" key="3">
    <source>
        <dbReference type="Proteomes" id="UP001651158"/>
    </source>
</evidence>
<dbReference type="InterPro" id="IPR004127">
    <property type="entry name" value="Prefoldin_subunit_alpha"/>
</dbReference>
<reference evidence="2 3" key="1">
    <citation type="journal article" date="2022" name="Front. Cell. Infect. Microbiol.">
        <title>The Genomes of Two Strains of Taenia crassiceps the Animal Model for the Study of Human Cysticercosis.</title>
        <authorList>
            <person name="Bobes R.J."/>
            <person name="Estrada K."/>
            <person name="Rios-Valencia D.G."/>
            <person name="Calderon-Gallegos A."/>
            <person name="de la Torre P."/>
            <person name="Carrero J.C."/>
            <person name="Sanchez-Flores A."/>
            <person name="Laclette J.P."/>
        </authorList>
    </citation>
    <scope>NUCLEOTIDE SEQUENCE [LARGE SCALE GENOMIC DNA]</scope>
    <source>
        <strain evidence="2">WFUcys</strain>
    </source>
</reference>
<dbReference type="PANTHER" id="PTHR13345:SF9">
    <property type="entry name" value="PROTEIN UXT"/>
    <property type="match status" value="1"/>
</dbReference>
<name>A0ABR4QT91_9CEST</name>
<sequence>MKVTTVNWLDSIQILHNLIVSRVKRIITEVVVLIGLCQIVTFQTDQFLLLLSAAESLCLISTPSCIASNMTNVLQNTAKEEKIVKIENFINEKLRRDLRLTLDAGDAVYAEISEYLELQNLLEKFCEVGFGENDNGGVVETMVDMGCNFYLKAQIPSMERLYVDVGLGFHVELTRAEALDFVRQRVELLTARAELFRQKAFEIRARIKVCLQGLRELQTLDMEPRPDFYDVLA</sequence>
<keyword evidence="3" id="KW-1185">Reference proteome</keyword>
<evidence type="ECO:0000256" key="1">
    <source>
        <dbReference type="ARBA" id="ARBA00007666"/>
    </source>
</evidence>